<gene>
    <name evidence="8" type="ORF">LMF89_08615</name>
</gene>
<accession>A0ABS8HQI1</accession>
<feature type="transmembrane region" description="Helical" evidence="7">
    <location>
        <begin position="233"/>
        <end position="251"/>
    </location>
</feature>
<evidence type="ECO:0000256" key="5">
    <source>
        <dbReference type="ARBA" id="ARBA00022989"/>
    </source>
</evidence>
<evidence type="ECO:0000256" key="7">
    <source>
        <dbReference type="SAM" id="Phobius"/>
    </source>
</evidence>
<evidence type="ECO:0000256" key="6">
    <source>
        <dbReference type="ARBA" id="ARBA00023136"/>
    </source>
</evidence>
<feature type="transmembrane region" description="Helical" evidence="7">
    <location>
        <begin position="331"/>
        <end position="352"/>
    </location>
</feature>
<evidence type="ECO:0000256" key="3">
    <source>
        <dbReference type="ARBA" id="ARBA00022475"/>
    </source>
</evidence>
<organism evidence="8 9">
    <name type="scientific">Pelosinus baikalensis</name>
    <dbReference type="NCBI Taxonomy" id="2892015"/>
    <lineage>
        <taxon>Bacteria</taxon>
        <taxon>Bacillati</taxon>
        <taxon>Bacillota</taxon>
        <taxon>Negativicutes</taxon>
        <taxon>Selenomonadales</taxon>
        <taxon>Sporomusaceae</taxon>
        <taxon>Pelosinus</taxon>
    </lineage>
</organism>
<feature type="transmembrane region" description="Helical" evidence="7">
    <location>
        <begin position="364"/>
        <end position="389"/>
    </location>
</feature>
<comment type="caution">
    <text evidence="8">The sequence shown here is derived from an EMBL/GenBank/DDBJ whole genome shotgun (WGS) entry which is preliminary data.</text>
</comment>
<dbReference type="NCBIfam" id="TIGR00937">
    <property type="entry name" value="2A51"/>
    <property type="match status" value="1"/>
</dbReference>
<comment type="subcellular location">
    <subcellularLocation>
        <location evidence="1">Cell membrane</location>
        <topology evidence="1">Multi-pass membrane protein</topology>
    </subcellularLocation>
</comment>
<feature type="transmembrane region" description="Helical" evidence="7">
    <location>
        <begin position="114"/>
        <end position="134"/>
    </location>
</feature>
<keyword evidence="5 7" id="KW-1133">Transmembrane helix</keyword>
<dbReference type="PIRSF" id="PIRSF004810">
    <property type="entry name" value="ChrA"/>
    <property type="match status" value="1"/>
</dbReference>
<feature type="transmembrane region" description="Helical" evidence="7">
    <location>
        <begin position="202"/>
        <end position="221"/>
    </location>
</feature>
<dbReference type="EMBL" id="JAJHJB010000009">
    <property type="protein sequence ID" value="MCC5465421.1"/>
    <property type="molecule type" value="Genomic_DNA"/>
</dbReference>
<dbReference type="PANTHER" id="PTHR33567">
    <property type="entry name" value="CHROMATE ION TRANSPORTER (EUROFUNG)"/>
    <property type="match status" value="1"/>
</dbReference>
<proteinExistence type="inferred from homology"/>
<sequence>MPKNKQNYIWRLQEIFLVSLYLGLTSFGGPIAHLGYFHTEYVKNRKWITEEIYSDLVALCQFLPGPASSQVGIAIGTYQGGILGGFLAWLGFTVPSVLILVFAFYGLREIDPARLVWIHGLKIVAVAVVAQAVWSMSTKLTPDKERATIALLGAAITLLWPNAYMQILTIMVAGLAGTVFGRHRVTSQHPNMVFPLRKRTGAIALFLFIGLLIGLPLLRQITTNEWVGVFDSFYRIGSLVFGGGHVVLPMLEKEVVPVGWVERSQFLTGYGLTQAVPGPLFTFASYLGAVMGGWPGAIITTIAIFLPSFLLVIGVIPFWDTLRTKSCLQSALWAINAAVVGILLAALYDPVWTSAIRSTADFTIAIICFGLLQFWRVPPWCVVIVACLLTL</sequence>
<dbReference type="InterPro" id="IPR014047">
    <property type="entry name" value="Chr_Tranpt_l_chain"/>
</dbReference>
<feature type="transmembrane region" description="Helical" evidence="7">
    <location>
        <begin position="163"/>
        <end position="181"/>
    </location>
</feature>
<evidence type="ECO:0000313" key="9">
    <source>
        <dbReference type="Proteomes" id="UP001165492"/>
    </source>
</evidence>
<dbReference type="Pfam" id="PF02417">
    <property type="entry name" value="Chromate_transp"/>
    <property type="match status" value="2"/>
</dbReference>
<dbReference type="InterPro" id="IPR003370">
    <property type="entry name" value="Chromate_transpt"/>
</dbReference>
<reference evidence="8" key="1">
    <citation type="submission" date="2021-11" db="EMBL/GenBank/DDBJ databases">
        <title>Description of a new species Pelosinus isolated from the bottom sediments of Lake Baikal.</title>
        <authorList>
            <person name="Zakharyuk A."/>
        </authorList>
    </citation>
    <scope>NUCLEOTIDE SEQUENCE</scope>
    <source>
        <strain evidence="8">Bkl1</strain>
    </source>
</reference>
<protein>
    <submittedName>
        <fullName evidence="8">Chromate transporter</fullName>
    </submittedName>
</protein>
<keyword evidence="9" id="KW-1185">Reference proteome</keyword>
<keyword evidence="6 7" id="KW-0472">Membrane</keyword>
<keyword evidence="4 7" id="KW-0812">Transmembrane</keyword>
<feature type="transmembrane region" description="Helical" evidence="7">
    <location>
        <begin position="86"/>
        <end position="107"/>
    </location>
</feature>
<evidence type="ECO:0000313" key="8">
    <source>
        <dbReference type="EMBL" id="MCC5465421.1"/>
    </source>
</evidence>
<comment type="similarity">
    <text evidence="2">Belongs to the chromate ion transporter (CHR) (TC 2.A.51) family.</text>
</comment>
<evidence type="ECO:0000256" key="1">
    <source>
        <dbReference type="ARBA" id="ARBA00004651"/>
    </source>
</evidence>
<name>A0ABS8HQI1_9FIRM</name>
<dbReference type="Proteomes" id="UP001165492">
    <property type="component" value="Unassembled WGS sequence"/>
</dbReference>
<feature type="transmembrane region" description="Helical" evidence="7">
    <location>
        <begin position="297"/>
        <end position="319"/>
    </location>
</feature>
<keyword evidence="3" id="KW-1003">Cell membrane</keyword>
<evidence type="ECO:0000256" key="4">
    <source>
        <dbReference type="ARBA" id="ARBA00022692"/>
    </source>
</evidence>
<dbReference type="RefSeq" id="WP_229534672.1">
    <property type="nucleotide sequence ID" value="NZ_JAJHJB010000009.1"/>
</dbReference>
<dbReference type="PANTHER" id="PTHR33567:SF3">
    <property type="entry name" value="CHROMATE ION TRANSPORTER (EUROFUNG)"/>
    <property type="match status" value="1"/>
</dbReference>
<feature type="transmembrane region" description="Helical" evidence="7">
    <location>
        <begin position="12"/>
        <end position="37"/>
    </location>
</feature>
<evidence type="ECO:0000256" key="2">
    <source>
        <dbReference type="ARBA" id="ARBA00005262"/>
    </source>
</evidence>